<dbReference type="GeneID" id="97244276"/>
<dbReference type="InterPro" id="IPR052028">
    <property type="entry name" value="HipA_Ser/Thr_kinase"/>
</dbReference>
<keyword evidence="2" id="KW-0808">Transferase</keyword>
<gene>
    <name evidence="6" type="ORF">AUP44_10135</name>
</gene>
<accession>A0A162KF55</accession>
<dbReference type="NCBIfam" id="TIGR03071">
    <property type="entry name" value="couple_hipA"/>
    <property type="match status" value="1"/>
</dbReference>
<evidence type="ECO:0000256" key="2">
    <source>
        <dbReference type="ARBA" id="ARBA00022679"/>
    </source>
</evidence>
<dbReference type="AlphaFoldDB" id="A0A162KF55"/>
<organism evidence="6 7">
    <name type="scientific">Tistrella mobilis</name>
    <dbReference type="NCBI Taxonomy" id="171437"/>
    <lineage>
        <taxon>Bacteria</taxon>
        <taxon>Pseudomonadati</taxon>
        <taxon>Pseudomonadota</taxon>
        <taxon>Alphaproteobacteria</taxon>
        <taxon>Geminicoccales</taxon>
        <taxon>Geminicoccaceae</taxon>
        <taxon>Tistrella</taxon>
    </lineage>
</organism>
<protein>
    <submittedName>
        <fullName evidence="6">Toxin HipA</fullName>
    </submittedName>
</protein>
<dbReference type="GO" id="GO:0004674">
    <property type="term" value="F:protein serine/threonine kinase activity"/>
    <property type="evidence" value="ECO:0007669"/>
    <property type="project" value="TreeGrafter"/>
</dbReference>
<dbReference type="Pfam" id="PF13657">
    <property type="entry name" value="Couple_hipA"/>
    <property type="match status" value="1"/>
</dbReference>
<dbReference type="PANTHER" id="PTHR37419:SF1">
    <property type="entry name" value="SERINE_THREONINE-PROTEIN KINASE TOXIN HIPA"/>
    <property type="match status" value="1"/>
</dbReference>
<dbReference type="InterPro" id="IPR012893">
    <property type="entry name" value="HipA-like_C"/>
</dbReference>
<evidence type="ECO:0000313" key="6">
    <source>
        <dbReference type="EMBL" id="KYO51129.1"/>
    </source>
</evidence>
<dbReference type="InterPro" id="IPR017508">
    <property type="entry name" value="HipA_N1"/>
</dbReference>
<evidence type="ECO:0000256" key="3">
    <source>
        <dbReference type="ARBA" id="ARBA00022777"/>
    </source>
</evidence>
<evidence type="ECO:0000259" key="4">
    <source>
        <dbReference type="Pfam" id="PF07804"/>
    </source>
</evidence>
<dbReference type="Pfam" id="PF07804">
    <property type="entry name" value="HipA_C"/>
    <property type="match status" value="1"/>
</dbReference>
<evidence type="ECO:0000259" key="5">
    <source>
        <dbReference type="Pfam" id="PF13657"/>
    </source>
</evidence>
<reference evidence="6 7" key="1">
    <citation type="submission" date="2015-12" db="EMBL/GenBank/DDBJ databases">
        <title>Genome sequence of Tistrella mobilis MCCC 1A02139.</title>
        <authorList>
            <person name="Lu L."/>
            <person name="Lai Q."/>
            <person name="Shao Z."/>
            <person name="Qian P."/>
        </authorList>
    </citation>
    <scope>NUCLEOTIDE SEQUENCE [LARGE SCALE GENOMIC DNA]</scope>
    <source>
        <strain evidence="6 7">MCCC 1A02139</strain>
    </source>
</reference>
<evidence type="ECO:0000313" key="7">
    <source>
        <dbReference type="Proteomes" id="UP000075787"/>
    </source>
</evidence>
<dbReference type="Proteomes" id="UP000075787">
    <property type="component" value="Unassembled WGS sequence"/>
</dbReference>
<dbReference type="OrthoDB" id="9805913at2"/>
<dbReference type="RefSeq" id="WP_062766877.1">
    <property type="nucleotide sequence ID" value="NZ_CP121045.1"/>
</dbReference>
<name>A0A162KF55_9PROT</name>
<comment type="caution">
    <text evidence="6">The sequence shown here is derived from an EMBL/GenBank/DDBJ whole genome shotgun (WGS) entry which is preliminary data.</text>
</comment>
<dbReference type="GO" id="GO:0005829">
    <property type="term" value="C:cytosol"/>
    <property type="evidence" value="ECO:0007669"/>
    <property type="project" value="TreeGrafter"/>
</dbReference>
<proteinExistence type="inferred from homology"/>
<comment type="similarity">
    <text evidence="1">Belongs to the HipA Ser/Thr kinase family.</text>
</comment>
<dbReference type="PANTHER" id="PTHR37419">
    <property type="entry name" value="SERINE/THREONINE-PROTEIN KINASE TOXIN HIPA"/>
    <property type="match status" value="1"/>
</dbReference>
<keyword evidence="3" id="KW-0418">Kinase</keyword>
<dbReference type="CDD" id="cd17808">
    <property type="entry name" value="HipA_Ec_like"/>
    <property type="match status" value="1"/>
</dbReference>
<feature type="domain" description="HipA N-terminal subdomain 1" evidence="5">
    <location>
        <begin position="10"/>
        <end position="109"/>
    </location>
</feature>
<dbReference type="EMBL" id="LPZR01000182">
    <property type="protein sequence ID" value="KYO51129.1"/>
    <property type="molecule type" value="Genomic_DNA"/>
</dbReference>
<feature type="domain" description="HipA-like C-terminal" evidence="4">
    <location>
        <begin position="154"/>
        <end position="397"/>
    </location>
</feature>
<sequence>MARRKTYADLHVYLNGYLVGRLSKQLNGAVVFTYDPAWADRPDAIPVSLSLPLRPEPHRGPEVAAFFDNLLPDQPAIRRRVAERIGAPGTDAYGLLSRIGRDCVGALQFLDDDTSPSSLDRIEGEPVSDDDIATMLKNLGQTPLGLQGDDDFRISIAGAQEKTALLFHEGQWLKPTGTTPTTHILKTQIGHLPNGIDLSNSVENEFYCLKLAQAFGLDVNHAEMTVFSGTKALVVRRFDRKRLNNGWLIRLPQEDFCQLTGTPPTLKYQSEGGPGCVDILDALKGSDDPGRDHRDFLMAQMLFWIIGATDGHAKNFSVFLAPGGRFRMTPLYDILTAQPSLDHRQGERRQMKLAMSVGQNRHYRLDQIQPRHFAQTAEKAGIPPLIFKTALQQLVERGGSAFDAAAAGLPEDFPPDIHDSVLRAARSRLDACASFLDQLS</sequence>
<evidence type="ECO:0000256" key="1">
    <source>
        <dbReference type="ARBA" id="ARBA00010164"/>
    </source>
</evidence>